<evidence type="ECO:0000256" key="1">
    <source>
        <dbReference type="SAM" id="MobiDB-lite"/>
    </source>
</evidence>
<dbReference type="Proteomes" id="UP000250572">
    <property type="component" value="Unassembled WGS sequence"/>
</dbReference>
<evidence type="ECO:0000313" key="3">
    <source>
        <dbReference type="Proteomes" id="UP000250572"/>
    </source>
</evidence>
<name>A0A315VTG7_GAMAF</name>
<feature type="region of interest" description="Disordered" evidence="1">
    <location>
        <begin position="18"/>
        <end position="41"/>
    </location>
</feature>
<comment type="caution">
    <text evidence="2">The sequence shown here is derived from an EMBL/GenBank/DDBJ whole genome shotgun (WGS) entry which is preliminary data.</text>
</comment>
<evidence type="ECO:0000313" key="2">
    <source>
        <dbReference type="EMBL" id="PWA26489.1"/>
    </source>
</evidence>
<sequence length="71" mass="8126">MGPADFLQITKTYAPIRGSEHRYNGNTWMSTADPDPELPRPREHHLELSTLVSLETDSNQEEGREETIVFL</sequence>
<protein>
    <submittedName>
        <fullName evidence="2">Uncharacterized protein</fullName>
    </submittedName>
</protein>
<organism evidence="2 3">
    <name type="scientific">Gambusia affinis</name>
    <name type="common">Western mosquitofish</name>
    <name type="synonym">Heterandria affinis</name>
    <dbReference type="NCBI Taxonomy" id="33528"/>
    <lineage>
        <taxon>Eukaryota</taxon>
        <taxon>Metazoa</taxon>
        <taxon>Chordata</taxon>
        <taxon>Craniata</taxon>
        <taxon>Vertebrata</taxon>
        <taxon>Euteleostomi</taxon>
        <taxon>Actinopterygii</taxon>
        <taxon>Neopterygii</taxon>
        <taxon>Teleostei</taxon>
        <taxon>Neoteleostei</taxon>
        <taxon>Acanthomorphata</taxon>
        <taxon>Ovalentaria</taxon>
        <taxon>Atherinomorphae</taxon>
        <taxon>Cyprinodontiformes</taxon>
        <taxon>Poeciliidae</taxon>
        <taxon>Poeciliinae</taxon>
        <taxon>Gambusia</taxon>
    </lineage>
</organism>
<dbReference type="EMBL" id="NHOQ01001156">
    <property type="protein sequence ID" value="PWA26489.1"/>
    <property type="molecule type" value="Genomic_DNA"/>
</dbReference>
<reference evidence="2 3" key="1">
    <citation type="journal article" date="2018" name="G3 (Bethesda)">
        <title>A High-Quality Reference Genome for the Invasive Mosquitofish Gambusia affinis Using a Chicago Library.</title>
        <authorList>
            <person name="Hoffberg S.L."/>
            <person name="Troendle N.J."/>
            <person name="Glenn T.C."/>
            <person name="Mahmud O."/>
            <person name="Louha S."/>
            <person name="Chalopin D."/>
            <person name="Bennetzen J.L."/>
            <person name="Mauricio R."/>
        </authorList>
    </citation>
    <scope>NUCLEOTIDE SEQUENCE [LARGE SCALE GENOMIC DNA]</scope>
    <source>
        <strain evidence="2">NE01/NJP1002.9</strain>
        <tissue evidence="2">Muscle</tissue>
    </source>
</reference>
<dbReference type="AlphaFoldDB" id="A0A315VTG7"/>
<accession>A0A315VTG7</accession>
<proteinExistence type="predicted"/>
<keyword evidence="3" id="KW-1185">Reference proteome</keyword>
<gene>
    <name evidence="2" type="ORF">CCH79_00001116</name>
</gene>